<protein>
    <recommendedName>
        <fullName evidence="1">RNA-directed DNA polymerase</fullName>
        <ecNumber evidence="1">2.7.7.49</ecNumber>
    </recommendedName>
</protein>
<dbReference type="PROSITE" id="PS50994">
    <property type="entry name" value="INTEGRASE"/>
    <property type="match status" value="1"/>
</dbReference>
<dbReference type="InterPro" id="IPR041577">
    <property type="entry name" value="RT_RNaseH_2"/>
</dbReference>
<dbReference type="InterPro" id="IPR041588">
    <property type="entry name" value="Integrase_H2C2"/>
</dbReference>
<evidence type="ECO:0000313" key="10">
    <source>
        <dbReference type="Proteomes" id="UP001303046"/>
    </source>
</evidence>
<dbReference type="InterPro" id="IPR050951">
    <property type="entry name" value="Retrovirus_Pol_polyprotein"/>
</dbReference>
<reference evidence="9 10" key="1">
    <citation type="submission" date="2023-08" db="EMBL/GenBank/DDBJ databases">
        <title>A Necator americanus chromosomal reference genome.</title>
        <authorList>
            <person name="Ilik V."/>
            <person name="Petrzelkova K.J."/>
            <person name="Pardy F."/>
            <person name="Fuh T."/>
            <person name="Niatou-Singa F.S."/>
            <person name="Gouil Q."/>
            <person name="Baker L."/>
            <person name="Ritchie M.E."/>
            <person name="Jex A.R."/>
            <person name="Gazzola D."/>
            <person name="Li H."/>
            <person name="Toshio Fujiwara R."/>
            <person name="Zhan B."/>
            <person name="Aroian R.V."/>
            <person name="Pafco B."/>
            <person name="Schwarz E.M."/>
        </authorList>
    </citation>
    <scope>NUCLEOTIDE SEQUENCE [LARGE SCALE GENOMIC DNA]</scope>
    <source>
        <strain evidence="9 10">Aroian</strain>
        <tissue evidence="9">Whole animal</tissue>
    </source>
</reference>
<keyword evidence="10" id="KW-1185">Reference proteome</keyword>
<dbReference type="InterPro" id="IPR021109">
    <property type="entry name" value="Peptidase_aspartic_dom_sf"/>
</dbReference>
<evidence type="ECO:0000256" key="6">
    <source>
        <dbReference type="ARBA" id="ARBA00023268"/>
    </source>
</evidence>
<dbReference type="InterPro" id="IPR036397">
    <property type="entry name" value="RNaseH_sf"/>
</dbReference>
<keyword evidence="4" id="KW-0540">Nuclease</keyword>
<organism evidence="9 10">
    <name type="scientific">Necator americanus</name>
    <name type="common">Human hookworm</name>
    <dbReference type="NCBI Taxonomy" id="51031"/>
    <lineage>
        <taxon>Eukaryota</taxon>
        <taxon>Metazoa</taxon>
        <taxon>Ecdysozoa</taxon>
        <taxon>Nematoda</taxon>
        <taxon>Chromadorea</taxon>
        <taxon>Rhabditida</taxon>
        <taxon>Rhabditina</taxon>
        <taxon>Rhabditomorpha</taxon>
        <taxon>Strongyloidea</taxon>
        <taxon>Ancylostomatidae</taxon>
        <taxon>Bunostominae</taxon>
        <taxon>Necator</taxon>
    </lineage>
</organism>
<evidence type="ECO:0000259" key="8">
    <source>
        <dbReference type="PROSITE" id="PS50994"/>
    </source>
</evidence>
<dbReference type="SUPFAM" id="SSF53098">
    <property type="entry name" value="Ribonuclease H-like"/>
    <property type="match status" value="1"/>
</dbReference>
<keyword evidence="5" id="KW-0255">Endonuclease</keyword>
<keyword evidence="2" id="KW-0808">Transferase</keyword>
<evidence type="ECO:0000256" key="3">
    <source>
        <dbReference type="ARBA" id="ARBA00022695"/>
    </source>
</evidence>
<dbReference type="SUPFAM" id="SSF50630">
    <property type="entry name" value="Acid proteases"/>
    <property type="match status" value="1"/>
</dbReference>
<sequence length="776" mass="89128">MDNTDMEGSHDVHVVQKKNVKCFNCGGPHYRSTCPLLSSSSGQKMRQKPRRRSNRRKKSQCKNVVTFAAENARTYLDVNIRGRPLRFQLDTGADITLLSMVEVEEESKEMLTINTHRGLYRYNRLSFGVKSAPGIFQQIIDSMICGLEGVAAYLDDVIVTGRTQQEHRHNLEALFGRIHEYGFRVRLEKCNFLMPQIRYLGCIIDKDGCHPDPEKIEVIRQMPVPKNVTEILSFLGMMNYYGSFVAEMRQLRAPLDLLLTHFDPSLDIIVAADASDLGIGAVILHRMPDGTEKAIWHASRSLTAAERNYEFGQADVLSRLIPPRPAQTEDIVIVKIEQDILAVQSAAVKALPVTRKTIEEESREDGRVSQVIWMLQTGTWPSKPREQINSWKALSHELSVQNGCLYFGHRIVVPASLQEAVLKQLHEGHPGMTRMKMLARGYVYWTNINRDIEEAVRHCHNCQEAAKMPKKTVLNCWTTEKKPWDRIHVDYAGPVNGRMYLVVVDAYSKWPEVFEMSSSSTTATLRELRMLFARFENPRVIVSDNGTQFTAKEFQEFCDMQGIDHVRSPPFHPQSNGQVERFVDTLKRTLQKIKEGGTSEKLAEFLQCYRRTPCASTLGHLSPADVFLGRQLRTSLTLLIESAKEEGTRNVEIEEQFNRHHGAQKRSYQEELVWVRDYRPGHEKWIPARVKNRYGRAVYDVLTEEDDLWKRHANQMRGEKHRRVSCERSEASKMPFNQEDRRYHGMARTIADINDNVKDRTPTIVPPTTTRPARQR</sequence>
<comment type="caution">
    <text evidence="9">The sequence shown here is derived from an EMBL/GenBank/DDBJ whole genome shotgun (WGS) entry which is preliminary data.</text>
</comment>
<dbReference type="Pfam" id="PF17919">
    <property type="entry name" value="RT_RNaseH_2"/>
    <property type="match status" value="1"/>
</dbReference>
<keyword evidence="3" id="KW-0548">Nucleotidyltransferase</keyword>
<accession>A0ABR1EMU9</accession>
<evidence type="ECO:0000256" key="4">
    <source>
        <dbReference type="ARBA" id="ARBA00022722"/>
    </source>
</evidence>
<dbReference type="Proteomes" id="UP001303046">
    <property type="component" value="Unassembled WGS sequence"/>
</dbReference>
<dbReference type="Gene3D" id="3.30.70.270">
    <property type="match status" value="2"/>
</dbReference>
<evidence type="ECO:0000256" key="2">
    <source>
        <dbReference type="ARBA" id="ARBA00022679"/>
    </source>
</evidence>
<feature type="compositionally biased region" description="Basic residues" evidence="7">
    <location>
        <begin position="45"/>
        <end position="60"/>
    </location>
</feature>
<dbReference type="Gene3D" id="3.30.420.10">
    <property type="entry name" value="Ribonuclease H-like superfamily/Ribonuclease H"/>
    <property type="match status" value="1"/>
</dbReference>
<dbReference type="InterPro" id="IPR001584">
    <property type="entry name" value="Integrase_cat-core"/>
</dbReference>
<dbReference type="Pfam" id="PF00665">
    <property type="entry name" value="rve"/>
    <property type="match status" value="1"/>
</dbReference>
<evidence type="ECO:0000256" key="5">
    <source>
        <dbReference type="ARBA" id="ARBA00022759"/>
    </source>
</evidence>
<evidence type="ECO:0000256" key="7">
    <source>
        <dbReference type="SAM" id="MobiDB-lite"/>
    </source>
</evidence>
<dbReference type="PANTHER" id="PTHR37984:SF5">
    <property type="entry name" value="PROTEIN NYNRIN-LIKE"/>
    <property type="match status" value="1"/>
</dbReference>
<dbReference type="InterPro" id="IPR012337">
    <property type="entry name" value="RNaseH-like_sf"/>
</dbReference>
<feature type="region of interest" description="Disordered" evidence="7">
    <location>
        <begin position="36"/>
        <end position="60"/>
    </location>
</feature>
<proteinExistence type="predicted"/>
<gene>
    <name evidence="9" type="primary">Necator_chrX.g24499</name>
    <name evidence="9" type="ORF">RB195_024334</name>
</gene>
<keyword evidence="5" id="KW-0378">Hydrolase</keyword>
<feature type="domain" description="Integrase catalytic" evidence="8">
    <location>
        <begin position="479"/>
        <end position="631"/>
    </location>
</feature>
<dbReference type="InterPro" id="IPR043128">
    <property type="entry name" value="Rev_trsase/Diguanyl_cyclase"/>
</dbReference>
<dbReference type="PANTHER" id="PTHR37984">
    <property type="entry name" value="PROTEIN CBG26694"/>
    <property type="match status" value="1"/>
</dbReference>
<evidence type="ECO:0000313" key="9">
    <source>
        <dbReference type="EMBL" id="KAK6763958.1"/>
    </source>
</evidence>
<keyword evidence="6" id="KW-0511">Multifunctional enzyme</keyword>
<dbReference type="EMBL" id="JAVFWL010000006">
    <property type="protein sequence ID" value="KAK6763958.1"/>
    <property type="molecule type" value="Genomic_DNA"/>
</dbReference>
<dbReference type="Pfam" id="PF00078">
    <property type="entry name" value="RVT_1"/>
    <property type="match status" value="1"/>
</dbReference>
<dbReference type="CDD" id="cd01647">
    <property type="entry name" value="RT_LTR"/>
    <property type="match status" value="1"/>
</dbReference>
<dbReference type="InterPro" id="IPR000477">
    <property type="entry name" value="RT_dom"/>
</dbReference>
<dbReference type="Pfam" id="PF17921">
    <property type="entry name" value="Integrase_H2C2"/>
    <property type="match status" value="1"/>
</dbReference>
<dbReference type="SUPFAM" id="SSF56672">
    <property type="entry name" value="DNA/RNA polymerases"/>
    <property type="match status" value="1"/>
</dbReference>
<evidence type="ECO:0000256" key="1">
    <source>
        <dbReference type="ARBA" id="ARBA00012493"/>
    </source>
</evidence>
<name>A0ABR1EMU9_NECAM</name>
<dbReference type="InterPro" id="IPR043502">
    <property type="entry name" value="DNA/RNA_pol_sf"/>
</dbReference>
<dbReference type="Gene3D" id="1.10.340.70">
    <property type="match status" value="1"/>
</dbReference>
<dbReference type="EC" id="2.7.7.49" evidence="1"/>